<keyword evidence="3" id="KW-1185">Reference proteome</keyword>
<reference evidence="2 3" key="1">
    <citation type="submission" date="2017-07" db="EMBL/GenBank/DDBJ databases">
        <title>Elstera cyanobacteriorum sp. nov., a novel bacterium isolated from cyanobacterial aggregates in a eutrophic lake.</title>
        <authorList>
            <person name="Cai H."/>
        </authorList>
    </citation>
    <scope>NUCLEOTIDE SEQUENCE [LARGE SCALE GENOMIC DNA]</scope>
    <source>
        <strain evidence="2 3">TH019</strain>
    </source>
</reference>
<sequence length="491" mass="54374">MQQRIRVPAGRRAMPGSALAQVSARPPGDYAPDSGAWPAASESYRSTGWGAEYHDSDARVFGQGGLVRARSRAAAAQNGVAKSGIDKYVSNAIGTGIVVRSAHPDPAIRADLHQLFDDWAEESDAAGLLDWYGQQALAVRSMLEGGEVFARHRQRRPEDGLSVPYQVELIESEHLPLHHNGWNGSNRIKGGIEFDPLGRRAAYWLYRSHPGAAVWDTDAIQQSRVPADQVIHLFQPLRPGQSRGVPWLSWVLARLAEIDEYDGAEVTRKKISAMFTAFVTSANAVSDHDNPMGQQFARDLNGALAELMPGTVQFLYPGETVDFAAPKDDGSYVEFMRAQLRGIAAGMGVTYEQLVGDLTGVNYSSIRAGLLEFRRQVEMCQHQVIIHQFCRPVWRAWLRSVLIEHFPRQFARDPDFRKWSRARWMPPAWQWVDPEKDIKASVLAIENGLTSRARVVASQGEDVETIDAEQQADRQRAADLGLPYSGVAIAA</sequence>
<evidence type="ECO:0000313" key="3">
    <source>
        <dbReference type="Proteomes" id="UP000216361"/>
    </source>
</evidence>
<name>A0A255XT94_9PROT</name>
<dbReference type="AlphaFoldDB" id="A0A255XT94"/>
<evidence type="ECO:0000313" key="2">
    <source>
        <dbReference type="EMBL" id="OYQ20227.1"/>
    </source>
</evidence>
<proteinExistence type="predicted"/>
<protein>
    <submittedName>
        <fullName evidence="2">Phage portal protein</fullName>
    </submittedName>
</protein>
<evidence type="ECO:0000256" key="1">
    <source>
        <dbReference type="SAM" id="MobiDB-lite"/>
    </source>
</evidence>
<dbReference type="InterPro" id="IPR006429">
    <property type="entry name" value="Phage_lambda_portal"/>
</dbReference>
<dbReference type="NCBIfam" id="TIGR01539">
    <property type="entry name" value="portal_lambda"/>
    <property type="match status" value="1"/>
</dbReference>
<dbReference type="Proteomes" id="UP000216361">
    <property type="component" value="Unassembled WGS sequence"/>
</dbReference>
<dbReference type="OrthoDB" id="9770450at2"/>
<gene>
    <name evidence="2" type="ORF">CHR90_05830</name>
</gene>
<dbReference type="Pfam" id="PF05136">
    <property type="entry name" value="Phage_portal_2"/>
    <property type="match status" value="1"/>
</dbReference>
<dbReference type="EMBL" id="NOXS01000029">
    <property type="protein sequence ID" value="OYQ20227.1"/>
    <property type="molecule type" value="Genomic_DNA"/>
</dbReference>
<accession>A0A255XT94</accession>
<dbReference type="RefSeq" id="WP_094408050.1">
    <property type="nucleotide sequence ID" value="NZ_BMJZ01000001.1"/>
</dbReference>
<feature type="region of interest" description="Disordered" evidence="1">
    <location>
        <begin position="1"/>
        <end position="37"/>
    </location>
</feature>
<dbReference type="GO" id="GO:0005198">
    <property type="term" value="F:structural molecule activity"/>
    <property type="evidence" value="ECO:0007669"/>
    <property type="project" value="InterPro"/>
</dbReference>
<comment type="caution">
    <text evidence="2">The sequence shown here is derived from an EMBL/GenBank/DDBJ whole genome shotgun (WGS) entry which is preliminary data.</text>
</comment>
<dbReference type="GO" id="GO:0019068">
    <property type="term" value="P:virion assembly"/>
    <property type="evidence" value="ECO:0007669"/>
    <property type="project" value="InterPro"/>
</dbReference>
<organism evidence="2 3">
    <name type="scientific">Elstera cyanobacteriorum</name>
    <dbReference type="NCBI Taxonomy" id="2022747"/>
    <lineage>
        <taxon>Bacteria</taxon>
        <taxon>Pseudomonadati</taxon>
        <taxon>Pseudomonadota</taxon>
        <taxon>Alphaproteobacteria</taxon>
        <taxon>Rhodospirillales</taxon>
        <taxon>Rhodospirillaceae</taxon>
        <taxon>Elstera</taxon>
    </lineage>
</organism>